<evidence type="ECO:0000256" key="9">
    <source>
        <dbReference type="PROSITE-ProRule" id="PRU00282"/>
    </source>
</evidence>
<evidence type="ECO:0000256" key="7">
    <source>
        <dbReference type="ARBA" id="ARBA00023128"/>
    </source>
</evidence>
<keyword evidence="4 9" id="KW-0812">Transmembrane</keyword>
<protein>
    <recommendedName>
        <fullName evidence="13">Mitochondrial carrier protein</fullName>
    </recommendedName>
</protein>
<evidence type="ECO:0000256" key="1">
    <source>
        <dbReference type="ARBA" id="ARBA00004225"/>
    </source>
</evidence>
<comment type="caution">
    <text evidence="11">The sequence shown here is derived from an EMBL/GenBank/DDBJ whole genome shotgun (WGS) entry which is preliminary data.</text>
</comment>
<organism evidence="11 12">
    <name type="scientific">Rhynchophorus ferrugineus</name>
    <name type="common">Red palm weevil</name>
    <name type="synonym">Curculio ferrugineus</name>
    <dbReference type="NCBI Taxonomy" id="354439"/>
    <lineage>
        <taxon>Eukaryota</taxon>
        <taxon>Metazoa</taxon>
        <taxon>Ecdysozoa</taxon>
        <taxon>Arthropoda</taxon>
        <taxon>Hexapoda</taxon>
        <taxon>Insecta</taxon>
        <taxon>Pterygota</taxon>
        <taxon>Neoptera</taxon>
        <taxon>Endopterygota</taxon>
        <taxon>Coleoptera</taxon>
        <taxon>Polyphaga</taxon>
        <taxon>Cucujiformia</taxon>
        <taxon>Curculionidae</taxon>
        <taxon>Dryophthorinae</taxon>
        <taxon>Rhynchophorus</taxon>
    </lineage>
</organism>
<evidence type="ECO:0000256" key="4">
    <source>
        <dbReference type="ARBA" id="ARBA00022692"/>
    </source>
</evidence>
<dbReference type="AlphaFoldDB" id="A0A834IJ17"/>
<dbReference type="PANTHER" id="PTHR45624:SF1">
    <property type="entry name" value="SD08189P"/>
    <property type="match status" value="1"/>
</dbReference>
<dbReference type="Gene3D" id="1.50.40.10">
    <property type="entry name" value="Mitochondrial carrier domain"/>
    <property type="match status" value="2"/>
</dbReference>
<dbReference type="InterPro" id="IPR018108">
    <property type="entry name" value="MCP_transmembrane"/>
</dbReference>
<evidence type="ECO:0000256" key="3">
    <source>
        <dbReference type="ARBA" id="ARBA00022448"/>
    </source>
</evidence>
<evidence type="ECO:0000313" key="12">
    <source>
        <dbReference type="Proteomes" id="UP000625711"/>
    </source>
</evidence>
<feature type="repeat" description="Solcar" evidence="9">
    <location>
        <begin position="3"/>
        <end position="84"/>
    </location>
</feature>
<evidence type="ECO:0000256" key="6">
    <source>
        <dbReference type="ARBA" id="ARBA00022989"/>
    </source>
</evidence>
<proteinExistence type="inferred from homology"/>
<feature type="repeat" description="Solcar" evidence="9">
    <location>
        <begin position="101"/>
        <end position="178"/>
    </location>
</feature>
<sequence length="274" mass="30698">MNSGFLADFTAGWVGGVLCVVTGYPFDTIKVRQQNFSASLWTAFKETLRYEGIFGFYRGLVSPLIAYGPSNSIFFGFYGISMHALNGQGPGAPSHINDRCKYFLNLFCAGSIAGFFQAGIMCPVELVKIGLQTNSRESQTIIKYHGLGGLYKGFLPMIFRDVPTSGIYFVVYEGLLPHSRKDIQWYHKIWAGGWAGIASISSVLPMDVIKTRIQADDPIYPRYNGFVDCTRKLYQEEGYRIFWKGLPVITMRAFPANAMMFVGYEMTMEFLGAK</sequence>
<evidence type="ECO:0000256" key="5">
    <source>
        <dbReference type="ARBA" id="ARBA00022737"/>
    </source>
</evidence>
<evidence type="ECO:0000256" key="2">
    <source>
        <dbReference type="ARBA" id="ARBA00006375"/>
    </source>
</evidence>
<dbReference type="InterPro" id="IPR002067">
    <property type="entry name" value="MCP"/>
</dbReference>
<keyword evidence="7" id="KW-0496">Mitochondrion</keyword>
<keyword evidence="5" id="KW-0677">Repeat</keyword>
<evidence type="ECO:0000313" key="11">
    <source>
        <dbReference type="EMBL" id="KAF7280042.1"/>
    </source>
</evidence>
<dbReference type="InterPro" id="IPR023395">
    <property type="entry name" value="MCP_dom_sf"/>
</dbReference>
<dbReference type="GO" id="GO:0031966">
    <property type="term" value="C:mitochondrial membrane"/>
    <property type="evidence" value="ECO:0007669"/>
    <property type="project" value="UniProtKB-SubCell"/>
</dbReference>
<dbReference type="Proteomes" id="UP000625711">
    <property type="component" value="Unassembled WGS sequence"/>
</dbReference>
<gene>
    <name evidence="11" type="ORF">GWI33_006472</name>
</gene>
<evidence type="ECO:0008006" key="13">
    <source>
        <dbReference type="Google" id="ProtNLM"/>
    </source>
</evidence>
<dbReference type="EMBL" id="JAACXV010000325">
    <property type="protein sequence ID" value="KAF7280042.1"/>
    <property type="molecule type" value="Genomic_DNA"/>
</dbReference>
<feature type="repeat" description="Solcar" evidence="9">
    <location>
        <begin position="183"/>
        <end position="270"/>
    </location>
</feature>
<dbReference type="Pfam" id="PF00153">
    <property type="entry name" value="Mito_carr"/>
    <property type="match status" value="3"/>
</dbReference>
<comment type="similarity">
    <text evidence="2 10">Belongs to the mitochondrial carrier (TC 2.A.29) family.</text>
</comment>
<dbReference type="PANTHER" id="PTHR45624">
    <property type="entry name" value="MITOCHONDRIAL BASIC AMINO ACIDS TRANSPORTER-RELATED"/>
    <property type="match status" value="1"/>
</dbReference>
<dbReference type="OrthoDB" id="1924968at2759"/>
<keyword evidence="8 9" id="KW-0472">Membrane</keyword>
<dbReference type="SUPFAM" id="SSF103506">
    <property type="entry name" value="Mitochondrial carrier"/>
    <property type="match status" value="1"/>
</dbReference>
<keyword evidence="3 10" id="KW-0813">Transport</keyword>
<keyword evidence="6" id="KW-1133">Transmembrane helix</keyword>
<dbReference type="InterPro" id="IPR050567">
    <property type="entry name" value="Mitochondrial_Carrier"/>
</dbReference>
<accession>A0A834IJ17</accession>
<comment type="subcellular location">
    <subcellularLocation>
        <location evidence="1">Mitochondrion membrane</location>
        <topology evidence="1">Multi-pass membrane protein</topology>
    </subcellularLocation>
</comment>
<dbReference type="PROSITE" id="PS50920">
    <property type="entry name" value="SOLCAR"/>
    <property type="match status" value="3"/>
</dbReference>
<reference evidence="11" key="1">
    <citation type="submission" date="2020-08" db="EMBL/GenBank/DDBJ databases">
        <title>Genome sequencing and assembly of the red palm weevil Rhynchophorus ferrugineus.</title>
        <authorList>
            <person name="Dias G.B."/>
            <person name="Bergman C.M."/>
            <person name="Manee M."/>
        </authorList>
    </citation>
    <scope>NUCLEOTIDE SEQUENCE</scope>
    <source>
        <strain evidence="11">AA-2017</strain>
        <tissue evidence="11">Whole larva</tissue>
    </source>
</reference>
<dbReference type="GO" id="GO:0005289">
    <property type="term" value="F:high-affinity L-arginine transmembrane transporter activity"/>
    <property type="evidence" value="ECO:0007669"/>
    <property type="project" value="TreeGrafter"/>
</dbReference>
<dbReference type="GO" id="GO:1990575">
    <property type="term" value="P:mitochondrial L-ornithine transmembrane transport"/>
    <property type="evidence" value="ECO:0007669"/>
    <property type="project" value="TreeGrafter"/>
</dbReference>
<evidence type="ECO:0000256" key="10">
    <source>
        <dbReference type="RuleBase" id="RU000488"/>
    </source>
</evidence>
<keyword evidence="12" id="KW-1185">Reference proteome</keyword>
<name>A0A834IJ17_RHYFE</name>
<evidence type="ECO:0000256" key="8">
    <source>
        <dbReference type="ARBA" id="ARBA00023136"/>
    </source>
</evidence>
<dbReference type="PRINTS" id="PR00926">
    <property type="entry name" value="MITOCARRIER"/>
</dbReference>